<reference evidence="1 2" key="1">
    <citation type="journal article" date="2017" name="Int. J. Syst. Evol. Microbiol.">
        <title>Ramlibacter alkalitolerans sp. nov., alkali-tolerant bacterium isolated from soil of ginseng.</title>
        <authorList>
            <person name="Lee D.H."/>
            <person name="Cha C.J."/>
        </authorList>
    </citation>
    <scope>NUCLEOTIDE SEQUENCE [LARGE SCALE GENOMIC DNA]</scope>
    <source>
        <strain evidence="1 2">KACC 19305</strain>
    </source>
</reference>
<dbReference type="EMBL" id="JAEQND010000010">
    <property type="protein sequence ID" value="MBL0427210.1"/>
    <property type="molecule type" value="Genomic_DNA"/>
</dbReference>
<name>A0ABS1JSF9_9BURK</name>
<comment type="caution">
    <text evidence="1">The sequence shown here is derived from an EMBL/GenBank/DDBJ whole genome shotgun (WGS) entry which is preliminary data.</text>
</comment>
<organism evidence="1 2">
    <name type="scientific">Ramlibacter alkalitolerans</name>
    <dbReference type="NCBI Taxonomy" id="2039631"/>
    <lineage>
        <taxon>Bacteria</taxon>
        <taxon>Pseudomonadati</taxon>
        <taxon>Pseudomonadota</taxon>
        <taxon>Betaproteobacteria</taxon>
        <taxon>Burkholderiales</taxon>
        <taxon>Comamonadaceae</taxon>
        <taxon>Ramlibacter</taxon>
    </lineage>
</organism>
<sequence>MTELTLFSPFADTQAGAVAAAAATEQSCEECAGTGGWYRYEPALDPAPGLLYLSCLHCRGSGRLGSAQG</sequence>
<dbReference type="Gene3D" id="6.20.20.10">
    <property type="match status" value="1"/>
</dbReference>
<keyword evidence="2" id="KW-1185">Reference proteome</keyword>
<protein>
    <submittedName>
        <fullName evidence="1">Uncharacterized protein</fullName>
    </submittedName>
</protein>
<proteinExistence type="predicted"/>
<dbReference type="RefSeq" id="WP_201691825.1">
    <property type="nucleotide sequence ID" value="NZ_JAEQND010000010.1"/>
</dbReference>
<evidence type="ECO:0000313" key="2">
    <source>
        <dbReference type="Proteomes" id="UP000622707"/>
    </source>
</evidence>
<gene>
    <name evidence="1" type="ORF">JI746_18990</name>
</gene>
<evidence type="ECO:0000313" key="1">
    <source>
        <dbReference type="EMBL" id="MBL0427210.1"/>
    </source>
</evidence>
<dbReference type="Proteomes" id="UP000622707">
    <property type="component" value="Unassembled WGS sequence"/>
</dbReference>
<accession>A0ABS1JSF9</accession>